<evidence type="ECO:0000256" key="2">
    <source>
        <dbReference type="ARBA" id="ARBA00010617"/>
    </source>
</evidence>
<evidence type="ECO:0000256" key="5">
    <source>
        <dbReference type="PIRSR" id="PIRSR602403-1"/>
    </source>
</evidence>
<dbReference type="GO" id="GO:0004497">
    <property type="term" value="F:monooxygenase activity"/>
    <property type="evidence" value="ECO:0007669"/>
    <property type="project" value="UniProtKB-KW"/>
</dbReference>
<evidence type="ECO:0000256" key="4">
    <source>
        <dbReference type="ARBA" id="ARBA00023004"/>
    </source>
</evidence>
<dbReference type="GO" id="GO:0005506">
    <property type="term" value="F:iron ion binding"/>
    <property type="evidence" value="ECO:0007669"/>
    <property type="project" value="InterPro"/>
</dbReference>
<comment type="cofactor">
    <cofactor evidence="1 5">
        <name>heme</name>
        <dbReference type="ChEBI" id="CHEBI:30413"/>
    </cofactor>
</comment>
<dbReference type="RefSeq" id="WP_087048362.1">
    <property type="nucleotide sequence ID" value="NZ_FCOB02000026.1"/>
</dbReference>
<dbReference type="OrthoDB" id="9764248at2"/>
<dbReference type="InterPro" id="IPR050121">
    <property type="entry name" value="Cytochrome_P450_monoxygenase"/>
</dbReference>
<dbReference type="PANTHER" id="PTHR24305:SF166">
    <property type="entry name" value="CYTOCHROME P450 12A4, MITOCHONDRIAL-RELATED"/>
    <property type="match status" value="1"/>
</dbReference>
<keyword evidence="6" id="KW-0503">Monooxygenase</keyword>
<proteinExistence type="inferred from homology"/>
<dbReference type="PRINTS" id="PR00465">
    <property type="entry name" value="EP450IV"/>
</dbReference>
<dbReference type="GO" id="GO:0020037">
    <property type="term" value="F:heme binding"/>
    <property type="evidence" value="ECO:0007669"/>
    <property type="project" value="InterPro"/>
</dbReference>
<dbReference type="Gene3D" id="1.10.630.10">
    <property type="entry name" value="Cytochrome P450"/>
    <property type="match status" value="1"/>
</dbReference>
<dbReference type="Pfam" id="PF00067">
    <property type="entry name" value="p450"/>
    <property type="match status" value="1"/>
</dbReference>
<accession>A0A158D413</accession>
<evidence type="ECO:0000256" key="6">
    <source>
        <dbReference type="RuleBase" id="RU000461"/>
    </source>
</evidence>
<dbReference type="InterPro" id="IPR002403">
    <property type="entry name" value="Cyt_P450_E_grp-IV"/>
</dbReference>
<dbReference type="EMBL" id="FCOB02000026">
    <property type="protein sequence ID" value="SAK89070.1"/>
    <property type="molecule type" value="Genomic_DNA"/>
</dbReference>
<gene>
    <name evidence="7" type="ORF">AWB83_05013</name>
</gene>
<dbReference type="InterPro" id="IPR001128">
    <property type="entry name" value="Cyt_P450"/>
</dbReference>
<keyword evidence="6" id="KW-0560">Oxidoreductase</keyword>
<dbReference type="InterPro" id="IPR036396">
    <property type="entry name" value="Cyt_P450_sf"/>
</dbReference>
<organism evidence="7 8">
    <name type="scientific">Caballeronia ptereochthonis</name>
    <dbReference type="NCBI Taxonomy" id="1777144"/>
    <lineage>
        <taxon>Bacteria</taxon>
        <taxon>Pseudomonadati</taxon>
        <taxon>Pseudomonadota</taxon>
        <taxon>Betaproteobacteria</taxon>
        <taxon>Burkholderiales</taxon>
        <taxon>Burkholderiaceae</taxon>
        <taxon>Caballeronia</taxon>
    </lineage>
</organism>
<reference evidence="7" key="1">
    <citation type="submission" date="2016-01" db="EMBL/GenBank/DDBJ databases">
        <authorList>
            <person name="Peeters C."/>
        </authorList>
    </citation>
    <scope>NUCLEOTIDE SEQUENCE [LARGE SCALE GENOMIC DNA]</scope>
    <source>
        <strain evidence="7">LMG 29326</strain>
    </source>
</reference>
<evidence type="ECO:0000256" key="3">
    <source>
        <dbReference type="ARBA" id="ARBA00022723"/>
    </source>
</evidence>
<keyword evidence="8" id="KW-1185">Reference proteome</keyword>
<dbReference type="SUPFAM" id="SSF48264">
    <property type="entry name" value="Cytochrome P450"/>
    <property type="match status" value="1"/>
</dbReference>
<evidence type="ECO:0000256" key="1">
    <source>
        <dbReference type="ARBA" id="ARBA00001971"/>
    </source>
</evidence>
<dbReference type="STRING" id="1777144.AWB83_05013"/>
<name>A0A158D413_9BURK</name>
<dbReference type="GO" id="GO:0016705">
    <property type="term" value="F:oxidoreductase activity, acting on paired donors, with incorporation or reduction of molecular oxygen"/>
    <property type="evidence" value="ECO:0007669"/>
    <property type="project" value="InterPro"/>
</dbReference>
<comment type="similarity">
    <text evidence="2 6">Belongs to the cytochrome P450 family.</text>
</comment>
<dbReference type="AlphaFoldDB" id="A0A158D413"/>
<evidence type="ECO:0000313" key="7">
    <source>
        <dbReference type="EMBL" id="SAK89070.1"/>
    </source>
</evidence>
<sequence length="499" mass="55869">MNAASVSASVREVGDLPSPRGLPLLGNLHQLPPATHHLTLERWAAELGTPYVFRFGTTPVTVWSDIELSHAVMRERPHRYRRYAPIERILKEFGCNGLFSIEGEAWEPQRRLVMQALSIPHIKAFYPTLAAITERLRRRWEAAARAGRVVDMMEDLKRFTVDVTSALAFGEDPNTLENEHVLIQEQLAMLLPMLMARVNSPVAYWHYVKLPRDRKFDDAMIDVHRHIRELMARTRARMREEASVEACESLLAQTPREPRNLLEAMLALRDEPGSGITDDEVAANVLTMLVAGEETTATSIAWALLFLGADDALQTRVAAHARRVLGDAAVCPGYGAMRELDLCEALCTEASRLHPVAPYLSFEPLEEVRLQGVRLPAGTKMFLLHRPAMMDPRNFGNPGRFDPDRWLHEHRHVQDASPGGAPPECPAHRGAHEQRAYLQFGAGPRVCPGRHLAAVEMRLVLSMLAANFRAQLAVDPARIHEVCAFTAVPSEMPVRLSLR</sequence>
<keyword evidence="4 5" id="KW-0408">Iron</keyword>
<dbReference type="InterPro" id="IPR017972">
    <property type="entry name" value="Cyt_P450_CS"/>
</dbReference>
<keyword evidence="5 6" id="KW-0349">Heme</keyword>
<evidence type="ECO:0000313" key="8">
    <source>
        <dbReference type="Proteomes" id="UP000054978"/>
    </source>
</evidence>
<feature type="binding site" description="axial binding residue" evidence="5">
    <location>
        <position position="447"/>
    </location>
    <ligand>
        <name>heme</name>
        <dbReference type="ChEBI" id="CHEBI:30413"/>
    </ligand>
    <ligandPart>
        <name>Fe</name>
        <dbReference type="ChEBI" id="CHEBI:18248"/>
    </ligandPart>
</feature>
<comment type="caution">
    <text evidence="7">The sequence shown here is derived from an EMBL/GenBank/DDBJ whole genome shotgun (WGS) entry which is preliminary data.</text>
</comment>
<dbReference type="PANTHER" id="PTHR24305">
    <property type="entry name" value="CYTOCHROME P450"/>
    <property type="match status" value="1"/>
</dbReference>
<keyword evidence="3 5" id="KW-0479">Metal-binding</keyword>
<dbReference type="PROSITE" id="PS00086">
    <property type="entry name" value="CYTOCHROME_P450"/>
    <property type="match status" value="1"/>
</dbReference>
<dbReference type="Proteomes" id="UP000054978">
    <property type="component" value="Unassembled WGS sequence"/>
</dbReference>
<dbReference type="PRINTS" id="PR00385">
    <property type="entry name" value="P450"/>
</dbReference>
<protein>
    <submittedName>
        <fullName evidence="7">Cytochrome P450-like protein</fullName>
    </submittedName>
</protein>